<gene>
    <name evidence="10 13" type="primary">glmS</name>
    <name evidence="13" type="ORF">D7X96_26955</name>
</gene>
<dbReference type="InterPro" id="IPR047084">
    <property type="entry name" value="GFAT_N"/>
</dbReference>
<evidence type="ECO:0000313" key="13">
    <source>
        <dbReference type="EMBL" id="RKH63886.1"/>
    </source>
</evidence>
<keyword evidence="14" id="KW-1185">Reference proteome</keyword>
<dbReference type="InterPro" id="IPR001347">
    <property type="entry name" value="SIS_dom"/>
</dbReference>
<keyword evidence="6 10" id="KW-0032">Aminotransferase</keyword>
<comment type="subunit">
    <text evidence="10">Homodimer.</text>
</comment>
<dbReference type="GO" id="GO:0006487">
    <property type="term" value="P:protein N-linked glycosylation"/>
    <property type="evidence" value="ECO:0007669"/>
    <property type="project" value="TreeGrafter"/>
</dbReference>
<dbReference type="InterPro" id="IPR035466">
    <property type="entry name" value="GlmS/AgaS_SIS"/>
</dbReference>
<comment type="subcellular location">
    <subcellularLocation>
        <location evidence="2 10">Cytoplasm</location>
    </subcellularLocation>
</comment>
<dbReference type="InterPro" id="IPR005855">
    <property type="entry name" value="GFAT"/>
</dbReference>
<dbReference type="HAMAP" id="MF_00164">
    <property type="entry name" value="GlmS"/>
    <property type="match status" value="1"/>
</dbReference>
<dbReference type="InterPro" id="IPR046348">
    <property type="entry name" value="SIS_dom_sf"/>
</dbReference>
<accession>A0A3A8Q5F9</accession>
<dbReference type="Gene3D" id="3.60.20.10">
    <property type="entry name" value="Glutamine Phosphoribosylpyrophosphate, subunit 1, domain 1"/>
    <property type="match status" value="1"/>
</dbReference>
<dbReference type="GO" id="GO:0006002">
    <property type="term" value="P:fructose 6-phosphate metabolic process"/>
    <property type="evidence" value="ECO:0007669"/>
    <property type="project" value="TreeGrafter"/>
</dbReference>
<dbReference type="InterPro" id="IPR017932">
    <property type="entry name" value="GATase_2_dom"/>
</dbReference>
<dbReference type="InterPro" id="IPR035490">
    <property type="entry name" value="GlmS/FrlB_SIS"/>
</dbReference>
<dbReference type="EC" id="2.6.1.16" evidence="3 10"/>
<dbReference type="GO" id="GO:0005829">
    <property type="term" value="C:cytosol"/>
    <property type="evidence" value="ECO:0007669"/>
    <property type="project" value="TreeGrafter"/>
</dbReference>
<protein>
    <recommendedName>
        <fullName evidence="4 10">Glutamine--fructose-6-phosphate aminotransferase [isomerizing]</fullName>
        <ecNumber evidence="3 10">2.6.1.16</ecNumber>
    </recommendedName>
    <alternativeName>
        <fullName evidence="10">D-fructose-6-phosphate amidotransferase</fullName>
    </alternativeName>
    <alternativeName>
        <fullName evidence="10">GFAT</fullName>
    </alternativeName>
    <alternativeName>
        <fullName evidence="10">Glucosamine-6-phosphate synthase</fullName>
    </alternativeName>
    <alternativeName>
        <fullName evidence="10">Hexosephosphate aminotransferase</fullName>
    </alternativeName>
    <alternativeName>
        <fullName evidence="10">L-glutamine--D-fructose-6-phosphate amidotransferase</fullName>
    </alternativeName>
</protein>
<dbReference type="PROSITE" id="PS51278">
    <property type="entry name" value="GATASE_TYPE_2"/>
    <property type="match status" value="1"/>
</dbReference>
<keyword evidence="8" id="KW-0677">Repeat</keyword>
<organism evidence="13 14">
    <name type="scientific">Corallococcus interemptor</name>
    <dbReference type="NCBI Taxonomy" id="2316720"/>
    <lineage>
        <taxon>Bacteria</taxon>
        <taxon>Pseudomonadati</taxon>
        <taxon>Myxococcota</taxon>
        <taxon>Myxococcia</taxon>
        <taxon>Myxococcales</taxon>
        <taxon>Cystobacterineae</taxon>
        <taxon>Myxococcaceae</taxon>
        <taxon>Corallococcus</taxon>
    </lineage>
</organism>
<evidence type="ECO:0000256" key="7">
    <source>
        <dbReference type="ARBA" id="ARBA00022679"/>
    </source>
</evidence>
<dbReference type="Proteomes" id="UP000282656">
    <property type="component" value="Unassembled WGS sequence"/>
</dbReference>
<dbReference type="CDD" id="cd05009">
    <property type="entry name" value="SIS_GlmS_GlmD_2"/>
    <property type="match status" value="1"/>
</dbReference>
<evidence type="ECO:0000256" key="9">
    <source>
        <dbReference type="ARBA" id="ARBA00022962"/>
    </source>
</evidence>
<dbReference type="SUPFAM" id="SSF53697">
    <property type="entry name" value="SIS domain"/>
    <property type="match status" value="1"/>
</dbReference>
<feature type="initiator methionine" description="Removed" evidence="10">
    <location>
        <position position="1"/>
    </location>
</feature>
<dbReference type="Gene3D" id="3.40.50.10490">
    <property type="entry name" value="Glucose-6-phosphate isomerase like protein, domain 1"/>
    <property type="match status" value="2"/>
</dbReference>
<dbReference type="GO" id="GO:0006047">
    <property type="term" value="P:UDP-N-acetylglucosamine metabolic process"/>
    <property type="evidence" value="ECO:0007669"/>
    <property type="project" value="TreeGrafter"/>
</dbReference>
<dbReference type="GO" id="GO:0005975">
    <property type="term" value="P:carbohydrate metabolic process"/>
    <property type="evidence" value="ECO:0007669"/>
    <property type="project" value="UniProtKB-UniRule"/>
</dbReference>
<dbReference type="NCBIfam" id="TIGR01135">
    <property type="entry name" value="glmS"/>
    <property type="match status" value="1"/>
</dbReference>
<evidence type="ECO:0000256" key="2">
    <source>
        <dbReference type="ARBA" id="ARBA00004496"/>
    </source>
</evidence>
<dbReference type="AlphaFoldDB" id="A0A3A8Q5F9"/>
<dbReference type="SUPFAM" id="SSF56235">
    <property type="entry name" value="N-terminal nucleophile aminohydrolases (Ntn hydrolases)"/>
    <property type="match status" value="1"/>
</dbReference>
<evidence type="ECO:0000256" key="3">
    <source>
        <dbReference type="ARBA" id="ARBA00012916"/>
    </source>
</evidence>
<dbReference type="PANTHER" id="PTHR10937:SF0">
    <property type="entry name" value="GLUTAMINE--FRUCTOSE-6-PHOSPHATE TRANSAMINASE (ISOMERIZING)"/>
    <property type="match status" value="1"/>
</dbReference>
<feature type="active site" description="For Fru-6P isomerization activity" evidence="10">
    <location>
        <position position="606"/>
    </location>
</feature>
<keyword evidence="7 10" id="KW-0808">Transferase</keyword>
<evidence type="ECO:0000256" key="10">
    <source>
        <dbReference type="HAMAP-Rule" id="MF_00164"/>
    </source>
</evidence>
<dbReference type="GO" id="GO:0097367">
    <property type="term" value="F:carbohydrate derivative binding"/>
    <property type="evidence" value="ECO:0007669"/>
    <property type="project" value="InterPro"/>
</dbReference>
<evidence type="ECO:0000259" key="11">
    <source>
        <dbReference type="PROSITE" id="PS51278"/>
    </source>
</evidence>
<comment type="caution">
    <text evidence="13">The sequence shown here is derived from an EMBL/GenBank/DDBJ whole genome shotgun (WGS) entry which is preliminary data.</text>
</comment>
<dbReference type="FunFam" id="3.40.50.10490:FF:000001">
    <property type="entry name" value="Glutamine--fructose-6-phosphate aminotransferase [isomerizing]"/>
    <property type="match status" value="1"/>
</dbReference>
<dbReference type="PROSITE" id="PS51464">
    <property type="entry name" value="SIS"/>
    <property type="match status" value="2"/>
</dbReference>
<dbReference type="CDD" id="cd00714">
    <property type="entry name" value="GFAT"/>
    <property type="match status" value="1"/>
</dbReference>
<keyword evidence="9" id="KW-0315">Glutamine amidotransferase</keyword>
<comment type="function">
    <text evidence="10">Catalyzes the first step in hexosamine metabolism, converting fructose-6P into glucosamine-6P using glutamine as a nitrogen source.</text>
</comment>
<keyword evidence="5 10" id="KW-0963">Cytoplasm</keyword>
<dbReference type="PANTHER" id="PTHR10937">
    <property type="entry name" value="GLUCOSAMINE--FRUCTOSE-6-PHOSPHATE AMINOTRANSFERASE, ISOMERIZING"/>
    <property type="match status" value="1"/>
</dbReference>
<feature type="active site" description="Nucleophile; for GATase activity" evidence="10">
    <location>
        <position position="2"/>
    </location>
</feature>
<comment type="catalytic activity">
    <reaction evidence="1 10">
        <text>D-fructose 6-phosphate + L-glutamine = D-glucosamine 6-phosphate + L-glutamate</text>
        <dbReference type="Rhea" id="RHEA:13237"/>
        <dbReference type="ChEBI" id="CHEBI:29985"/>
        <dbReference type="ChEBI" id="CHEBI:58359"/>
        <dbReference type="ChEBI" id="CHEBI:58725"/>
        <dbReference type="ChEBI" id="CHEBI:61527"/>
        <dbReference type="EC" id="2.6.1.16"/>
    </reaction>
</comment>
<dbReference type="RefSeq" id="WP_120550268.1">
    <property type="nucleotide sequence ID" value="NZ_RAWM01000091.1"/>
</dbReference>
<feature type="domain" description="SIS" evidence="12">
    <location>
        <begin position="458"/>
        <end position="601"/>
    </location>
</feature>
<evidence type="ECO:0000259" key="12">
    <source>
        <dbReference type="PROSITE" id="PS51464"/>
    </source>
</evidence>
<evidence type="ECO:0000256" key="4">
    <source>
        <dbReference type="ARBA" id="ARBA00016090"/>
    </source>
</evidence>
<feature type="domain" description="SIS" evidence="12">
    <location>
        <begin position="286"/>
        <end position="425"/>
    </location>
</feature>
<dbReference type="Pfam" id="PF13522">
    <property type="entry name" value="GATase_6"/>
    <property type="match status" value="1"/>
</dbReference>
<evidence type="ECO:0000256" key="1">
    <source>
        <dbReference type="ARBA" id="ARBA00001031"/>
    </source>
</evidence>
<evidence type="ECO:0000313" key="14">
    <source>
        <dbReference type="Proteomes" id="UP000282656"/>
    </source>
</evidence>
<dbReference type="EMBL" id="RAWM01000091">
    <property type="protein sequence ID" value="RKH63886.1"/>
    <property type="molecule type" value="Genomic_DNA"/>
</dbReference>
<dbReference type="Pfam" id="PF01380">
    <property type="entry name" value="SIS"/>
    <property type="match status" value="2"/>
</dbReference>
<dbReference type="GO" id="GO:0004360">
    <property type="term" value="F:glutamine-fructose-6-phosphate transaminase (isomerizing) activity"/>
    <property type="evidence" value="ECO:0007669"/>
    <property type="project" value="UniProtKB-UniRule"/>
</dbReference>
<dbReference type="OrthoDB" id="9761808at2"/>
<dbReference type="CDD" id="cd05008">
    <property type="entry name" value="SIS_GlmS_GlmD_1"/>
    <property type="match status" value="1"/>
</dbReference>
<dbReference type="FunFam" id="3.60.20.10:FF:000006">
    <property type="entry name" value="Glutamine--fructose-6-phosphate aminotransferase [isomerizing]"/>
    <property type="match status" value="1"/>
</dbReference>
<evidence type="ECO:0000256" key="5">
    <source>
        <dbReference type="ARBA" id="ARBA00022490"/>
    </source>
</evidence>
<reference evidence="14" key="1">
    <citation type="submission" date="2018-09" db="EMBL/GenBank/DDBJ databases">
        <authorList>
            <person name="Livingstone P.G."/>
            <person name="Whitworth D.E."/>
        </authorList>
    </citation>
    <scope>NUCLEOTIDE SEQUENCE [LARGE SCALE GENOMIC DNA]</scope>
    <source>
        <strain evidence="14">AB047A</strain>
    </source>
</reference>
<evidence type="ECO:0000256" key="8">
    <source>
        <dbReference type="ARBA" id="ARBA00022737"/>
    </source>
</evidence>
<dbReference type="NCBIfam" id="NF001484">
    <property type="entry name" value="PRK00331.1"/>
    <property type="match status" value="1"/>
</dbReference>
<sequence length="611" mass="66757">MCGIVGYVGDKESAPILVSGLKKLEYRGYDSAGVAVVGGNQLNVVRATGKLRNLENRVVQDLPKGTTGIGHTRWATHGRPSDENAHPHTYKNVAVVHNGIIENHLVLKAELRARGHVFASETDSEVFAHLISEEVERGVDLPDAVRSAIKQVKGTYGLVVVCSNDPGRIVCTKDASPMVLGLGQGQNFVASDVPALLEHTRDFVYMEEGDLAVVTAAKVDIFNREGKLVNRPTRRIDWTPMMAEKGGYKHFMHKEIHEQPRAIADTLRGRMLLTEGDVHFETWNLTQEQVQSFTKVTILACGTSWHSGVAGRHMIESLARLPVEVELASEFRYRDPIVEKSHLVIAISQSGETADTLAAFKEAKRLGAHTMAICNVIGSAMTREANLHVLTNAGPEIGVASTKAFTTQLVTLYLLAVKLGRMRGTLSVEAAQEHLTHLTQVPKMIEDVLKCEPQVKRVAREFMNAQDFLFLGRGPMHPVALEGALKLKEISYIHAEGYAGGEMKHGPIALIDEKMPVVVIAPKQPHIAYEKIIGNIEEVRARGGKVIAILDEDDTTADSLADHVVRIPSACALLAPVVATIPLQLLAYHVAEMRGNDVDQPRNLAKSVTVE</sequence>
<proteinExistence type="inferred from homology"/>
<evidence type="ECO:0000256" key="6">
    <source>
        <dbReference type="ARBA" id="ARBA00022576"/>
    </source>
</evidence>
<dbReference type="InterPro" id="IPR029055">
    <property type="entry name" value="Ntn_hydrolases_N"/>
</dbReference>
<name>A0A3A8Q5F9_9BACT</name>
<feature type="domain" description="Glutamine amidotransferase type-2" evidence="11">
    <location>
        <begin position="2"/>
        <end position="217"/>
    </location>
</feature>